<evidence type="ECO:0000313" key="9">
    <source>
        <dbReference type="EMBL" id="RYV51966.1"/>
    </source>
</evidence>
<name>A0A4Q5N1P2_9MICO</name>
<dbReference type="GO" id="GO:0016020">
    <property type="term" value="C:membrane"/>
    <property type="evidence" value="ECO:0007669"/>
    <property type="project" value="InterPro"/>
</dbReference>
<dbReference type="InterPro" id="IPR003660">
    <property type="entry name" value="HAMP_dom"/>
</dbReference>
<dbReference type="Pfam" id="PF00672">
    <property type="entry name" value="HAMP"/>
    <property type="match status" value="1"/>
</dbReference>
<evidence type="ECO:0000256" key="2">
    <source>
        <dbReference type="ARBA" id="ARBA00022989"/>
    </source>
</evidence>
<dbReference type="PROSITE" id="PS50885">
    <property type="entry name" value="HAMP"/>
    <property type="match status" value="1"/>
</dbReference>
<evidence type="ECO:0000313" key="10">
    <source>
        <dbReference type="Proteomes" id="UP000293764"/>
    </source>
</evidence>
<dbReference type="InterPro" id="IPR004089">
    <property type="entry name" value="MCPsignal_dom"/>
</dbReference>
<protein>
    <submittedName>
        <fullName evidence="9">Methyl-accepting chemotaxis protein</fullName>
    </submittedName>
</protein>
<keyword evidence="6" id="KW-0472">Membrane</keyword>
<gene>
    <name evidence="9" type="ORF">EUA98_06050</name>
</gene>
<organism evidence="9 10">
    <name type="scientific">Pengzhenrongella frigida</name>
    <dbReference type="NCBI Taxonomy" id="1259133"/>
    <lineage>
        <taxon>Bacteria</taxon>
        <taxon>Bacillati</taxon>
        <taxon>Actinomycetota</taxon>
        <taxon>Actinomycetes</taxon>
        <taxon>Micrococcales</taxon>
        <taxon>Pengzhenrongella</taxon>
    </lineage>
</organism>
<evidence type="ECO:0000256" key="4">
    <source>
        <dbReference type="ARBA" id="ARBA00029447"/>
    </source>
</evidence>
<sequence length="506" mass="51772">MAAAAVGVGVVAVGAVSTLKATGQEMYDGRVVSLQQLTEIQRSYQGDRARVIQYGIADEATRAELATELVERQSDLATLLDGYRPSAVDPQGVEAIETALTAYYAAASDELFPLADLGDTAEFGAYFQTTIRPLTTAVMDAIQAETEAQGTAAATLQTEAADQASSATRQILAVVIIGIVLAMTLALVVARSISRRLGRVEVSLAALGDGNLTSELVVDSRDELGRLASSMGLAQGKLRELVSGVVETAGTVAAAAEELSVANSEVAAGSDETSAQAGVVAAAAEQVSRNVQTVSAGAEEMGASIREIAQNANEAARVAGQATGVAQATNDTIAKLGVSSAEIGNVVKAITSIAEQTNLLALNATIEAARAGEAGKGFAVVAGEVKELARETARATDDISRRVEAIQADTAGAVTAIEEIASIIASINDYQLTIASAVEEQTATTNEMSRSVQEAATGSVEIATNIVGVATSAAMTSDVLGQVGTSIAELAQLSADLRQRVSTFTY</sequence>
<dbReference type="InterPro" id="IPR024478">
    <property type="entry name" value="HlyB_4HB_MCP"/>
</dbReference>
<dbReference type="Proteomes" id="UP000293764">
    <property type="component" value="Unassembled WGS sequence"/>
</dbReference>
<dbReference type="PROSITE" id="PS50111">
    <property type="entry name" value="CHEMOTAXIS_TRANSDUC_2"/>
    <property type="match status" value="1"/>
</dbReference>
<dbReference type="PANTHER" id="PTHR32089:SF112">
    <property type="entry name" value="LYSOZYME-LIKE PROTEIN-RELATED"/>
    <property type="match status" value="1"/>
</dbReference>
<dbReference type="PANTHER" id="PTHR32089">
    <property type="entry name" value="METHYL-ACCEPTING CHEMOTAXIS PROTEIN MCPB"/>
    <property type="match status" value="1"/>
</dbReference>
<dbReference type="Pfam" id="PF00015">
    <property type="entry name" value="MCPsignal"/>
    <property type="match status" value="1"/>
</dbReference>
<reference evidence="9 10" key="1">
    <citation type="submission" date="2019-01" db="EMBL/GenBank/DDBJ databases">
        <title>Novel species of Cellulomonas.</title>
        <authorList>
            <person name="Liu Q."/>
            <person name="Xin Y.-H."/>
        </authorList>
    </citation>
    <scope>NUCLEOTIDE SEQUENCE [LARGE SCALE GENOMIC DNA]</scope>
    <source>
        <strain evidence="9 10">HLT2-17</strain>
    </source>
</reference>
<dbReference type="Gene3D" id="1.10.287.950">
    <property type="entry name" value="Methyl-accepting chemotaxis protein"/>
    <property type="match status" value="1"/>
</dbReference>
<dbReference type="GO" id="GO:0007165">
    <property type="term" value="P:signal transduction"/>
    <property type="evidence" value="ECO:0007669"/>
    <property type="project" value="UniProtKB-KW"/>
</dbReference>
<comment type="similarity">
    <text evidence="4">Belongs to the methyl-accepting chemotaxis (MCP) protein family.</text>
</comment>
<dbReference type="OrthoDB" id="5171849at2"/>
<dbReference type="Pfam" id="PF12729">
    <property type="entry name" value="4HB_MCP_1"/>
    <property type="match status" value="1"/>
</dbReference>
<dbReference type="EMBL" id="SDWW01000010">
    <property type="protein sequence ID" value="RYV51966.1"/>
    <property type="molecule type" value="Genomic_DNA"/>
</dbReference>
<dbReference type="CDD" id="cd06225">
    <property type="entry name" value="HAMP"/>
    <property type="match status" value="1"/>
</dbReference>
<evidence type="ECO:0000256" key="5">
    <source>
        <dbReference type="PROSITE-ProRule" id="PRU00284"/>
    </source>
</evidence>
<dbReference type="SUPFAM" id="SSF58104">
    <property type="entry name" value="Methyl-accepting chemotaxis protein (MCP) signaling domain"/>
    <property type="match status" value="1"/>
</dbReference>
<feature type="transmembrane region" description="Helical" evidence="6">
    <location>
        <begin position="171"/>
        <end position="190"/>
    </location>
</feature>
<keyword evidence="10" id="KW-1185">Reference proteome</keyword>
<dbReference type="SMART" id="SM00304">
    <property type="entry name" value="HAMP"/>
    <property type="match status" value="2"/>
</dbReference>
<dbReference type="AlphaFoldDB" id="A0A4Q5N1P2"/>
<evidence type="ECO:0000259" key="8">
    <source>
        <dbReference type="PROSITE" id="PS50885"/>
    </source>
</evidence>
<feature type="domain" description="Methyl-accepting transducer" evidence="7">
    <location>
        <begin position="248"/>
        <end position="491"/>
    </location>
</feature>
<evidence type="ECO:0000256" key="1">
    <source>
        <dbReference type="ARBA" id="ARBA00022692"/>
    </source>
</evidence>
<keyword evidence="1 6" id="KW-0812">Transmembrane</keyword>
<keyword evidence="3 5" id="KW-0807">Transducer</keyword>
<evidence type="ECO:0000259" key="7">
    <source>
        <dbReference type="PROSITE" id="PS50111"/>
    </source>
</evidence>
<comment type="caution">
    <text evidence="9">The sequence shown here is derived from an EMBL/GenBank/DDBJ whole genome shotgun (WGS) entry which is preliminary data.</text>
</comment>
<feature type="domain" description="HAMP" evidence="8">
    <location>
        <begin position="191"/>
        <end position="243"/>
    </location>
</feature>
<accession>A0A4Q5N1P2</accession>
<evidence type="ECO:0000256" key="3">
    <source>
        <dbReference type="ARBA" id="ARBA00023224"/>
    </source>
</evidence>
<keyword evidence="2 6" id="KW-1133">Transmembrane helix</keyword>
<proteinExistence type="inferred from homology"/>
<dbReference type="SMART" id="SM00283">
    <property type="entry name" value="MA"/>
    <property type="match status" value="1"/>
</dbReference>
<evidence type="ECO:0000256" key="6">
    <source>
        <dbReference type="SAM" id="Phobius"/>
    </source>
</evidence>